<dbReference type="NCBIfam" id="TIGR00004">
    <property type="entry name" value="Rid family detoxifying hydrolase"/>
    <property type="match status" value="1"/>
</dbReference>
<dbReference type="GO" id="GO:0120241">
    <property type="term" value="F:2-iminobutanoate/2-iminopropanoate deaminase"/>
    <property type="evidence" value="ECO:0007669"/>
    <property type="project" value="UniProtKB-EC"/>
</dbReference>
<organism evidence="2 3">
    <name type="scientific">Nocardioides soli</name>
    <dbReference type="NCBI Taxonomy" id="1036020"/>
    <lineage>
        <taxon>Bacteria</taxon>
        <taxon>Bacillati</taxon>
        <taxon>Actinomycetota</taxon>
        <taxon>Actinomycetes</taxon>
        <taxon>Propionibacteriales</taxon>
        <taxon>Nocardioidaceae</taxon>
        <taxon>Nocardioides</taxon>
    </lineage>
</organism>
<dbReference type="FunFam" id="3.30.1330.40:FF:000001">
    <property type="entry name" value="L-PSP family endoribonuclease"/>
    <property type="match status" value="1"/>
</dbReference>
<dbReference type="InterPro" id="IPR006175">
    <property type="entry name" value="YjgF/YER057c/UK114"/>
</dbReference>
<comment type="similarity">
    <text evidence="1">Belongs to the RutC family.</text>
</comment>
<evidence type="ECO:0000256" key="1">
    <source>
        <dbReference type="ARBA" id="ARBA00010552"/>
    </source>
</evidence>
<dbReference type="SUPFAM" id="SSF55298">
    <property type="entry name" value="YjgF-like"/>
    <property type="match status" value="1"/>
</dbReference>
<comment type="caution">
    <text evidence="2">The sequence shown here is derived from an EMBL/GenBank/DDBJ whole genome shotgun (WGS) entry which is preliminary data.</text>
</comment>
<proteinExistence type="inferred from homology"/>
<dbReference type="GO" id="GO:0005829">
    <property type="term" value="C:cytosol"/>
    <property type="evidence" value="ECO:0007669"/>
    <property type="project" value="TreeGrafter"/>
</dbReference>
<dbReference type="PANTHER" id="PTHR11803">
    <property type="entry name" value="2-IMINOBUTANOATE/2-IMINOPROPANOATE DEAMINASE RIDA"/>
    <property type="match status" value="1"/>
</dbReference>
<sequence>MIRRVSATDQAPKPSGHYSQAVRIGPVVWTAGQGGFDPVTRQLVSDDVAAQTRQSLVNCRAALEACGATLDDVVRAQVFLSDLADRAAMNAAYTEFWAAEPPARTTVGAVLPAGMLVEIDLMACVREDGA</sequence>
<dbReference type="EC" id="3.5.99.10" evidence="2"/>
<keyword evidence="3" id="KW-1185">Reference proteome</keyword>
<evidence type="ECO:0000313" key="2">
    <source>
        <dbReference type="EMBL" id="MBB3044204.1"/>
    </source>
</evidence>
<dbReference type="InterPro" id="IPR035959">
    <property type="entry name" value="RutC-like_sf"/>
</dbReference>
<dbReference type="Proteomes" id="UP000589626">
    <property type="component" value="Unassembled WGS sequence"/>
</dbReference>
<dbReference type="Gene3D" id="3.30.1330.40">
    <property type="entry name" value="RutC-like"/>
    <property type="match status" value="1"/>
</dbReference>
<dbReference type="AlphaFoldDB" id="A0A7W4VZH7"/>
<dbReference type="EMBL" id="JACHWR010000003">
    <property type="protein sequence ID" value="MBB3044204.1"/>
    <property type="molecule type" value="Genomic_DNA"/>
</dbReference>
<reference evidence="2 3" key="1">
    <citation type="submission" date="2020-08" db="EMBL/GenBank/DDBJ databases">
        <title>Sequencing the genomes of 1000 actinobacteria strains.</title>
        <authorList>
            <person name="Klenk H.-P."/>
        </authorList>
    </citation>
    <scope>NUCLEOTIDE SEQUENCE [LARGE SCALE GENOMIC DNA]</scope>
    <source>
        <strain evidence="2 3">DSM 105498</strain>
    </source>
</reference>
<gene>
    <name evidence="2" type="ORF">FHU40_004041</name>
</gene>
<dbReference type="CDD" id="cd00448">
    <property type="entry name" value="YjgF_YER057c_UK114_family"/>
    <property type="match status" value="1"/>
</dbReference>
<evidence type="ECO:0000313" key="3">
    <source>
        <dbReference type="Proteomes" id="UP000589626"/>
    </source>
</evidence>
<dbReference type="Pfam" id="PF01042">
    <property type="entry name" value="Ribonuc_L-PSP"/>
    <property type="match status" value="1"/>
</dbReference>
<dbReference type="PANTHER" id="PTHR11803:SF39">
    <property type="entry name" value="2-IMINOBUTANOATE_2-IMINOPROPANOATE DEAMINASE"/>
    <property type="match status" value="1"/>
</dbReference>
<keyword evidence="2" id="KW-0378">Hydrolase</keyword>
<dbReference type="RefSeq" id="WP_183594098.1">
    <property type="nucleotide sequence ID" value="NZ_JACHWR010000003.1"/>
</dbReference>
<name>A0A7W4VZH7_9ACTN</name>
<accession>A0A7W4VZH7</accession>
<dbReference type="InterPro" id="IPR006056">
    <property type="entry name" value="RidA"/>
</dbReference>
<protein>
    <submittedName>
        <fullName evidence="2">2-iminobutanoate/2-iminopropanoate deaminase</fullName>
        <ecNumber evidence="2">3.5.99.10</ecNumber>
    </submittedName>
</protein>